<feature type="compositionally biased region" description="Basic and acidic residues" evidence="11">
    <location>
        <begin position="147"/>
        <end position="156"/>
    </location>
</feature>
<comment type="function">
    <text evidence="1 10">Controls the rotational direction of flagella during chemotaxis.</text>
</comment>
<evidence type="ECO:0000256" key="3">
    <source>
        <dbReference type="ARBA" id="ARBA00008281"/>
    </source>
</evidence>
<comment type="similarity">
    <text evidence="3 10">Belongs to the FliL family.</text>
</comment>
<feature type="compositionally biased region" description="Acidic residues" evidence="11">
    <location>
        <begin position="157"/>
        <end position="179"/>
    </location>
</feature>
<dbReference type="RefSeq" id="WP_398274532.1">
    <property type="nucleotide sequence ID" value="NZ_JBITLV010000001.1"/>
</dbReference>
<organism evidence="12 13">
    <name type="scientific">Spongisporangium articulatum</name>
    <dbReference type="NCBI Taxonomy" id="3362603"/>
    <lineage>
        <taxon>Bacteria</taxon>
        <taxon>Bacillati</taxon>
        <taxon>Actinomycetota</taxon>
        <taxon>Actinomycetes</taxon>
        <taxon>Kineosporiales</taxon>
        <taxon>Kineosporiaceae</taxon>
        <taxon>Spongisporangium</taxon>
    </lineage>
</organism>
<dbReference type="InterPro" id="IPR005503">
    <property type="entry name" value="FliL"/>
</dbReference>
<accession>A0ABW8AHN6</accession>
<keyword evidence="12" id="KW-0966">Cell projection</keyword>
<dbReference type="PANTHER" id="PTHR35091">
    <property type="entry name" value="FLAGELLAR PROTEIN FLIL"/>
    <property type="match status" value="1"/>
</dbReference>
<evidence type="ECO:0000313" key="13">
    <source>
        <dbReference type="Proteomes" id="UP001612915"/>
    </source>
</evidence>
<evidence type="ECO:0000256" key="9">
    <source>
        <dbReference type="ARBA" id="ARBA00023136"/>
    </source>
</evidence>
<reference evidence="12 13" key="1">
    <citation type="submission" date="2024-10" db="EMBL/GenBank/DDBJ databases">
        <title>The Natural Products Discovery Center: Release of the First 8490 Sequenced Strains for Exploring Actinobacteria Biosynthetic Diversity.</title>
        <authorList>
            <person name="Kalkreuter E."/>
            <person name="Kautsar S.A."/>
            <person name="Yang D."/>
            <person name="Bader C.D."/>
            <person name="Teijaro C.N."/>
            <person name="Fluegel L."/>
            <person name="Davis C.M."/>
            <person name="Simpson J.R."/>
            <person name="Lauterbach L."/>
            <person name="Steele A.D."/>
            <person name="Gui C."/>
            <person name="Meng S."/>
            <person name="Li G."/>
            <person name="Viehrig K."/>
            <person name="Ye F."/>
            <person name="Su P."/>
            <person name="Kiefer A.F."/>
            <person name="Nichols A."/>
            <person name="Cepeda A.J."/>
            <person name="Yan W."/>
            <person name="Fan B."/>
            <person name="Jiang Y."/>
            <person name="Adhikari A."/>
            <person name="Zheng C.-J."/>
            <person name="Schuster L."/>
            <person name="Cowan T.M."/>
            <person name="Smanski M.J."/>
            <person name="Chevrette M.G."/>
            <person name="De Carvalho L.P.S."/>
            <person name="Shen B."/>
        </authorList>
    </citation>
    <scope>NUCLEOTIDE SEQUENCE [LARGE SCALE GENOMIC DNA]</scope>
    <source>
        <strain evidence="12 13">NPDC049639</strain>
    </source>
</reference>
<comment type="caution">
    <text evidence="12">The sequence shown here is derived from an EMBL/GenBank/DDBJ whole genome shotgun (WGS) entry which is preliminary data.</text>
</comment>
<keyword evidence="5 10" id="KW-0145">Chemotaxis</keyword>
<feature type="region of interest" description="Disordered" evidence="11">
    <location>
        <begin position="140"/>
        <end position="195"/>
    </location>
</feature>
<keyword evidence="13" id="KW-1185">Reference proteome</keyword>
<evidence type="ECO:0000256" key="1">
    <source>
        <dbReference type="ARBA" id="ARBA00002254"/>
    </source>
</evidence>
<gene>
    <name evidence="12" type="primary">fliL</name>
    <name evidence="12" type="ORF">ACIB24_02250</name>
</gene>
<feature type="compositionally biased region" description="Low complexity" evidence="11">
    <location>
        <begin position="186"/>
        <end position="195"/>
    </location>
</feature>
<comment type="subcellular location">
    <subcellularLocation>
        <location evidence="2">Cell membrane</location>
        <topology evidence="2">Single-pass membrane protein</topology>
    </subcellularLocation>
</comment>
<evidence type="ECO:0000313" key="12">
    <source>
        <dbReference type="EMBL" id="MFI7585880.1"/>
    </source>
</evidence>
<sequence>MAKDDEKPEEEKKGGKGKLIIILVAVLAIAGGAYFFVLKPKDSAEATTKLPEPVPGAVVTLDSITINLAGGHFLKLGLALQPTASAGEEVSGSKALDLAIDEFSNMSIDDLSTTAGRREAKDELIARIKLTYLPEGTTLADATGAKSDSKDSHADSESSDSESSDSESADSESSSDEADSGGGGTSEETSVTELSATEAKKLAAKLTVQPLVYDVYFTEFVMQ</sequence>
<keyword evidence="7 10" id="KW-0283">Flagellar rotation</keyword>
<evidence type="ECO:0000256" key="5">
    <source>
        <dbReference type="ARBA" id="ARBA00022500"/>
    </source>
</evidence>
<evidence type="ECO:0000256" key="6">
    <source>
        <dbReference type="ARBA" id="ARBA00022692"/>
    </source>
</evidence>
<name>A0ABW8AHN6_9ACTN</name>
<keyword evidence="12" id="KW-0969">Cilium</keyword>
<evidence type="ECO:0000256" key="8">
    <source>
        <dbReference type="ARBA" id="ARBA00022989"/>
    </source>
</evidence>
<feature type="transmembrane region" description="Helical" evidence="10">
    <location>
        <begin position="20"/>
        <end position="38"/>
    </location>
</feature>
<evidence type="ECO:0000256" key="11">
    <source>
        <dbReference type="SAM" id="MobiDB-lite"/>
    </source>
</evidence>
<dbReference type="Proteomes" id="UP001612915">
    <property type="component" value="Unassembled WGS sequence"/>
</dbReference>
<keyword evidence="6 10" id="KW-0812">Transmembrane</keyword>
<proteinExistence type="inferred from homology"/>
<evidence type="ECO:0000256" key="7">
    <source>
        <dbReference type="ARBA" id="ARBA00022779"/>
    </source>
</evidence>
<dbReference type="Pfam" id="PF03748">
    <property type="entry name" value="FliL"/>
    <property type="match status" value="1"/>
</dbReference>
<keyword evidence="12" id="KW-0282">Flagellum</keyword>
<evidence type="ECO:0000256" key="4">
    <source>
        <dbReference type="ARBA" id="ARBA00022475"/>
    </source>
</evidence>
<dbReference type="PANTHER" id="PTHR35091:SF2">
    <property type="entry name" value="FLAGELLAR PROTEIN FLIL"/>
    <property type="match status" value="1"/>
</dbReference>
<keyword evidence="4 10" id="KW-1003">Cell membrane</keyword>
<evidence type="ECO:0000256" key="2">
    <source>
        <dbReference type="ARBA" id="ARBA00004162"/>
    </source>
</evidence>
<evidence type="ECO:0000256" key="10">
    <source>
        <dbReference type="RuleBase" id="RU364125"/>
    </source>
</evidence>
<keyword evidence="8 10" id="KW-1133">Transmembrane helix</keyword>
<keyword evidence="9 10" id="KW-0472">Membrane</keyword>
<protein>
    <recommendedName>
        <fullName evidence="10">Flagellar protein FliL</fullName>
    </recommendedName>
</protein>
<dbReference type="EMBL" id="JBITLV010000001">
    <property type="protein sequence ID" value="MFI7585880.1"/>
    <property type="molecule type" value="Genomic_DNA"/>
</dbReference>